<feature type="domain" description="ABC transporter" evidence="5">
    <location>
        <begin position="15"/>
        <end position="265"/>
    </location>
</feature>
<proteinExistence type="inferred from homology"/>
<feature type="domain" description="ABC transporter" evidence="5">
    <location>
        <begin position="287"/>
        <end position="531"/>
    </location>
</feature>
<dbReference type="PROSITE" id="PS50893">
    <property type="entry name" value="ABC_TRANSPORTER_2"/>
    <property type="match status" value="2"/>
</dbReference>
<evidence type="ECO:0000313" key="6">
    <source>
        <dbReference type="EMBL" id="MFD1815239.1"/>
    </source>
</evidence>
<evidence type="ECO:0000256" key="1">
    <source>
        <dbReference type="ARBA" id="ARBA00005417"/>
    </source>
</evidence>
<organism evidence="6 7">
    <name type="scientific">Rhodococcus gannanensis</name>
    <dbReference type="NCBI Taxonomy" id="1960308"/>
    <lineage>
        <taxon>Bacteria</taxon>
        <taxon>Bacillati</taxon>
        <taxon>Actinomycetota</taxon>
        <taxon>Actinomycetes</taxon>
        <taxon>Mycobacteriales</taxon>
        <taxon>Nocardiaceae</taxon>
        <taxon>Rhodococcus</taxon>
    </lineage>
</organism>
<comment type="caution">
    <text evidence="6">The sequence shown here is derived from an EMBL/GenBank/DDBJ whole genome shotgun (WGS) entry which is preliminary data.</text>
</comment>
<dbReference type="InterPro" id="IPR027417">
    <property type="entry name" value="P-loop_NTPase"/>
</dbReference>
<evidence type="ECO:0000259" key="5">
    <source>
        <dbReference type="PROSITE" id="PS50893"/>
    </source>
</evidence>
<dbReference type="Proteomes" id="UP001597286">
    <property type="component" value="Unassembled WGS sequence"/>
</dbReference>
<dbReference type="PROSITE" id="PS00211">
    <property type="entry name" value="ABC_TRANSPORTER_1"/>
    <property type="match status" value="2"/>
</dbReference>
<reference evidence="7" key="1">
    <citation type="journal article" date="2019" name="Int. J. Syst. Evol. Microbiol.">
        <title>The Global Catalogue of Microorganisms (GCM) 10K type strain sequencing project: providing services to taxonomists for standard genome sequencing and annotation.</title>
        <authorList>
            <consortium name="The Broad Institute Genomics Platform"/>
            <consortium name="The Broad Institute Genome Sequencing Center for Infectious Disease"/>
            <person name="Wu L."/>
            <person name="Ma J."/>
        </authorList>
    </citation>
    <scope>NUCLEOTIDE SEQUENCE [LARGE SCALE GENOMIC DNA]</scope>
    <source>
        <strain evidence="7">DT72</strain>
    </source>
</reference>
<dbReference type="SUPFAM" id="SSF52540">
    <property type="entry name" value="P-loop containing nucleoside triphosphate hydrolases"/>
    <property type="match status" value="2"/>
</dbReference>
<sequence length="542" mass="58200">MTPYLSSPTPAGPLLAVDGLRVEYGSEGDPVVAVDGVGFTVSRGEVVAVVGESGSGKSTTAHAVIGLLSGSGRVTGGSVTFDGRRLDTLPERALEKLRGARIGLVPQDPTTSLNPVVRIGEQVAEVLRIHGLADRRTARIEALRILGEAGLDNPELRARQYPQDLSGGQRQRVLIGIALACRPDLVIADEPTSALDVTVQRRILDHLQARIAENGTAVLFITHDLGVAADRADRIVVMQHGRVVETGPARQVLSDPQHEYTRALIDAAPSLADAPVRPSHGASEPLLTVANVSKTFRIDRRTSLDAVENVSFEVSRGRTLSLVGESGSGKSTTARIAIRLETATSGQVSFDGRDITTLRGRELRALRRRAQIVHQNPYASLNPKLRIRDIVAEPLAAFGIGTRDDRARRVAELLDQVALSAAHLDRRPAELSGGQRQRVAIARALALQPELLVLDEPVSALDVSVQAQILDLLGELQTELGLAYLFISHDLAVVRQVSDDVAVMRSGEIVEFGTTTDIFDNPQHEYTRSLLDAIPGKAAHVR</sequence>
<evidence type="ECO:0000256" key="4">
    <source>
        <dbReference type="ARBA" id="ARBA00022840"/>
    </source>
</evidence>
<accession>A0ABW4PBU4</accession>
<dbReference type="Pfam" id="PF00005">
    <property type="entry name" value="ABC_tran"/>
    <property type="match status" value="2"/>
</dbReference>
<dbReference type="Gene3D" id="3.40.50.300">
    <property type="entry name" value="P-loop containing nucleotide triphosphate hydrolases"/>
    <property type="match status" value="2"/>
</dbReference>
<dbReference type="RefSeq" id="WP_378487676.1">
    <property type="nucleotide sequence ID" value="NZ_JBHUFB010000020.1"/>
</dbReference>
<dbReference type="NCBIfam" id="NF008453">
    <property type="entry name" value="PRK11308.1"/>
    <property type="match status" value="2"/>
</dbReference>
<dbReference type="Pfam" id="PF08352">
    <property type="entry name" value="oligo_HPY"/>
    <property type="match status" value="2"/>
</dbReference>
<dbReference type="PANTHER" id="PTHR43776:SF7">
    <property type="entry name" value="D,D-DIPEPTIDE TRANSPORT ATP-BINDING PROTEIN DDPF-RELATED"/>
    <property type="match status" value="1"/>
</dbReference>
<dbReference type="InterPro" id="IPR017871">
    <property type="entry name" value="ABC_transporter-like_CS"/>
</dbReference>
<dbReference type="InterPro" id="IPR013563">
    <property type="entry name" value="Oligopep_ABC_C"/>
</dbReference>
<keyword evidence="4 6" id="KW-0067">ATP-binding</keyword>
<dbReference type="InterPro" id="IPR050319">
    <property type="entry name" value="ABC_transp_ATP-bind"/>
</dbReference>
<keyword evidence="3" id="KW-0547">Nucleotide-binding</keyword>
<dbReference type="GO" id="GO:0005524">
    <property type="term" value="F:ATP binding"/>
    <property type="evidence" value="ECO:0007669"/>
    <property type="project" value="UniProtKB-KW"/>
</dbReference>
<protein>
    <submittedName>
        <fullName evidence="6">Dipeptide ABC transporter ATP-binding protein</fullName>
    </submittedName>
</protein>
<comment type="similarity">
    <text evidence="1">Belongs to the ABC transporter superfamily.</text>
</comment>
<dbReference type="NCBIfam" id="NF007739">
    <property type="entry name" value="PRK10419.1"/>
    <property type="match status" value="2"/>
</dbReference>
<evidence type="ECO:0000313" key="7">
    <source>
        <dbReference type="Proteomes" id="UP001597286"/>
    </source>
</evidence>
<dbReference type="CDD" id="cd03257">
    <property type="entry name" value="ABC_NikE_OppD_transporters"/>
    <property type="match status" value="2"/>
</dbReference>
<evidence type="ECO:0000256" key="2">
    <source>
        <dbReference type="ARBA" id="ARBA00022448"/>
    </source>
</evidence>
<dbReference type="EMBL" id="JBHUFB010000020">
    <property type="protein sequence ID" value="MFD1815239.1"/>
    <property type="molecule type" value="Genomic_DNA"/>
</dbReference>
<dbReference type="PANTHER" id="PTHR43776">
    <property type="entry name" value="TRANSPORT ATP-BINDING PROTEIN"/>
    <property type="match status" value="1"/>
</dbReference>
<name>A0ABW4PBU4_9NOCA</name>
<dbReference type="SMART" id="SM00382">
    <property type="entry name" value="AAA"/>
    <property type="match status" value="2"/>
</dbReference>
<evidence type="ECO:0000256" key="3">
    <source>
        <dbReference type="ARBA" id="ARBA00022741"/>
    </source>
</evidence>
<dbReference type="InterPro" id="IPR003593">
    <property type="entry name" value="AAA+_ATPase"/>
</dbReference>
<keyword evidence="7" id="KW-1185">Reference proteome</keyword>
<keyword evidence="2" id="KW-0813">Transport</keyword>
<gene>
    <name evidence="6" type="ORF">ACFSJG_23720</name>
</gene>
<dbReference type="InterPro" id="IPR003439">
    <property type="entry name" value="ABC_transporter-like_ATP-bd"/>
</dbReference>